<dbReference type="InterPro" id="IPR043006">
    <property type="entry name" value="AtzD/Barbiturase_RUB"/>
</dbReference>
<feature type="region of interest" description="RU C" evidence="4">
    <location>
        <begin position="262"/>
        <end position="376"/>
    </location>
</feature>
<feature type="region of interest" description="RU B" evidence="4">
    <location>
        <begin position="119"/>
        <end position="256"/>
    </location>
</feature>
<comment type="subunit">
    <text evidence="2 4">Homotetramer.</text>
</comment>
<gene>
    <name evidence="5" type="ORF">FNB15_10205</name>
</gene>
<accession>A0A516H1F4</accession>
<dbReference type="HAMAP" id="MF_01989">
    <property type="entry name" value="Cyc_amidohydrol"/>
    <property type="match status" value="1"/>
</dbReference>
<feature type="binding site" evidence="4">
    <location>
        <position position="366"/>
    </location>
    <ligand>
        <name>Mg(2+)</name>
        <dbReference type="ChEBI" id="CHEBI:18420"/>
        <note>structural</note>
    </ligand>
</feature>
<dbReference type="KEGG" id="fer:FNB15_10205"/>
<dbReference type="EMBL" id="CP041636">
    <property type="protein sequence ID" value="QDO97619.1"/>
    <property type="molecule type" value="Genomic_DNA"/>
</dbReference>
<dbReference type="GO" id="GO:0018753">
    <property type="term" value="F:cyanuric acid amidohydrolase activity"/>
    <property type="evidence" value="ECO:0007669"/>
    <property type="project" value="UniProtKB-UniRule"/>
</dbReference>
<feature type="binding site" evidence="4">
    <location>
        <begin position="355"/>
        <end position="356"/>
    </location>
    <ligand>
        <name>substrate</name>
    </ligand>
</feature>
<evidence type="ECO:0000256" key="2">
    <source>
        <dbReference type="ARBA" id="ARBA00011881"/>
    </source>
</evidence>
<feature type="binding site" evidence="4">
    <location>
        <begin position="90"/>
        <end position="91"/>
    </location>
    <ligand>
        <name>substrate</name>
    </ligand>
</feature>
<organism evidence="5 6">
    <name type="scientific">Ferrovibrio terrae</name>
    <dbReference type="NCBI Taxonomy" id="2594003"/>
    <lineage>
        <taxon>Bacteria</taxon>
        <taxon>Pseudomonadati</taxon>
        <taxon>Pseudomonadota</taxon>
        <taxon>Alphaproteobacteria</taxon>
        <taxon>Rhodospirillales</taxon>
        <taxon>Rhodospirillaceae</taxon>
        <taxon>Ferrovibrio</taxon>
    </lineage>
</organism>
<dbReference type="Gene3D" id="3.30.1330.180">
    <property type="entry name" value="Cyanuric acid hydrolase/Barbiturase, RU B"/>
    <property type="match status" value="1"/>
</dbReference>
<keyword evidence="4" id="KW-0479">Metal-binding</keyword>
<reference evidence="5 6" key="1">
    <citation type="submission" date="2019-07" db="EMBL/GenBank/DDBJ databases">
        <title>Genome sequencing for Ferrovibrio sp. K5.</title>
        <authorList>
            <person name="Park S.-J."/>
        </authorList>
    </citation>
    <scope>NUCLEOTIDE SEQUENCE [LARGE SCALE GENOMIC DNA]</scope>
    <source>
        <strain evidence="5 6">K5</strain>
    </source>
</reference>
<feature type="active site" evidence="4">
    <location>
        <position position="169"/>
    </location>
</feature>
<dbReference type="Gene3D" id="3.30.1330.160">
    <property type="entry name" value="Cyanuric acid hydrolase/Barbituras, RU C"/>
    <property type="match status" value="1"/>
</dbReference>
<dbReference type="RefSeq" id="WP_144068600.1">
    <property type="nucleotide sequence ID" value="NZ_CP041636.1"/>
</dbReference>
<dbReference type="EC" id="3.5.2.15" evidence="4"/>
<comment type="similarity">
    <text evidence="1 4">Belongs to the cyclic amide hydrolase (CyAH) family.</text>
</comment>
<feature type="binding site" evidence="4">
    <location>
        <position position="309"/>
    </location>
    <ligand>
        <name>Mg(2+)</name>
        <dbReference type="ChEBI" id="CHEBI:18420"/>
        <note>structural</note>
    </ligand>
</feature>
<dbReference type="Pfam" id="PF09663">
    <property type="entry name" value="Amido_AtzD_TrzD"/>
    <property type="match status" value="1"/>
</dbReference>
<feature type="binding site" evidence="4">
    <location>
        <position position="362"/>
    </location>
    <ligand>
        <name>Mg(2+)</name>
        <dbReference type="ChEBI" id="CHEBI:18420"/>
        <note>structural</note>
    </ligand>
</feature>
<dbReference type="UniPathway" id="UPA00008">
    <property type="reaction ID" value="UER00502"/>
</dbReference>
<comment type="caution">
    <text evidence="4">Lacks conserved residue(s) required for the propagation of feature annotation.</text>
</comment>
<keyword evidence="4" id="KW-0460">Magnesium</keyword>
<dbReference type="GO" id="GO:0046872">
    <property type="term" value="F:metal ion binding"/>
    <property type="evidence" value="ECO:0007669"/>
    <property type="project" value="UniProtKB-UniRule"/>
</dbReference>
<feature type="binding site" evidence="4">
    <location>
        <position position="361"/>
    </location>
    <ligand>
        <name>Mg(2+)</name>
        <dbReference type="ChEBI" id="CHEBI:18420"/>
        <note>structural</note>
    </ligand>
</feature>
<feature type="site" description="Important for substrate specificity" evidence="4">
    <location>
        <position position="332"/>
    </location>
</feature>
<dbReference type="GO" id="GO:0019381">
    <property type="term" value="P:atrazine catabolic process"/>
    <property type="evidence" value="ECO:0007669"/>
    <property type="project" value="UniProtKB-UniRule"/>
</dbReference>
<evidence type="ECO:0000313" key="5">
    <source>
        <dbReference type="EMBL" id="QDO97619.1"/>
    </source>
</evidence>
<evidence type="ECO:0000313" key="6">
    <source>
        <dbReference type="Proteomes" id="UP000317496"/>
    </source>
</evidence>
<feature type="binding site" evidence="4">
    <location>
        <position position="336"/>
    </location>
    <ligand>
        <name>substrate</name>
    </ligand>
</feature>
<dbReference type="AlphaFoldDB" id="A0A516H1F4"/>
<feature type="binding site" evidence="4">
    <location>
        <begin position="239"/>
        <end position="240"/>
    </location>
    <ligand>
        <name>substrate</name>
    </ligand>
</feature>
<feature type="binding site" evidence="4">
    <location>
        <position position="201"/>
    </location>
    <ligand>
        <name>substrate</name>
    </ligand>
</feature>
<dbReference type="InterPro" id="IPR043008">
    <property type="entry name" value="AtzD/Barbiturase_RUA"/>
</dbReference>
<comment type="function">
    <text evidence="4">Responsible for the hydrolysis of cyanuric acid, an intermediate formed during catabolism of s-triazine based compounds in herbicides such as atrazine and polymers such as melamine. Catalyzes the hydrolytic opening of the s-triazine ring of cyanuric acid (2,4,6-trihydroxy-s-triazine) to yield carbon dioxide and carboxybiuret, which spontaneously decarboxylates to biuret.</text>
</comment>
<dbReference type="Gene3D" id="3.30.1330.170">
    <property type="entry name" value="Cyanuric acid hydrolase/Barbiturase, RU A"/>
    <property type="match status" value="1"/>
</dbReference>
<feature type="binding site" evidence="4">
    <location>
        <position position="59"/>
    </location>
    <ligand>
        <name>substrate</name>
    </ligand>
</feature>
<dbReference type="NCBIfam" id="TIGR02714">
    <property type="entry name" value="amido_AtzD_TrzD"/>
    <property type="match status" value="1"/>
</dbReference>
<comment type="catalytic activity">
    <reaction evidence="4">
        <text>cyanurate + H2O = 1-carboxybiuret + H(+)</text>
        <dbReference type="Rhea" id="RHEA:70363"/>
        <dbReference type="ChEBI" id="CHEBI:15377"/>
        <dbReference type="ChEBI" id="CHEBI:15378"/>
        <dbReference type="ChEBI" id="CHEBI:38028"/>
        <dbReference type="ChEBI" id="CHEBI:142864"/>
        <dbReference type="EC" id="3.5.2.15"/>
    </reaction>
</comment>
<evidence type="ECO:0000256" key="1">
    <source>
        <dbReference type="ARBA" id="ARBA00010947"/>
    </source>
</evidence>
<proteinExistence type="inferred from homology"/>
<evidence type="ECO:0000256" key="4">
    <source>
        <dbReference type="HAMAP-Rule" id="MF_01989"/>
    </source>
</evidence>
<dbReference type="InterPro" id="IPR014086">
    <property type="entry name" value="AtzD/Barbiturase"/>
</dbReference>
<feature type="region of interest" description="RU A" evidence="4">
    <location>
        <begin position="1"/>
        <end position="110"/>
    </location>
</feature>
<keyword evidence="3 4" id="KW-0378">Hydrolase</keyword>
<name>A0A516H1F4_9PROT</name>
<protein>
    <recommendedName>
        <fullName evidence="4">Cyanuric acid amidohydrolase</fullName>
        <shortName evidence="4">CAH</shortName>
        <ecNumber evidence="4">3.5.2.15</ecNumber>
    </recommendedName>
</protein>
<comment type="pathway">
    <text evidence="4">Xenobiotic degradation; atrazine degradation; biuret from cyanurate: step 1/1.</text>
</comment>
<dbReference type="OrthoDB" id="569708at2"/>
<dbReference type="InterPro" id="IPR043007">
    <property type="entry name" value="AtzD/Barbiturase_RUC"/>
</dbReference>
<feature type="binding site" evidence="4">
    <location>
        <position position="358"/>
    </location>
    <ligand>
        <name>Mg(2+)</name>
        <dbReference type="ChEBI" id="CHEBI:18420"/>
        <note>structural</note>
    </ligand>
</feature>
<feature type="binding site" evidence="4">
    <location>
        <position position="363"/>
    </location>
    <ligand>
        <name>Mg(2+)</name>
        <dbReference type="ChEBI" id="CHEBI:18420"/>
        <note>structural</note>
    </ligand>
</feature>
<comment type="domain">
    <text evidence="4">The monomer structure is formed from three repeating units (RUs) that share the same structure as one another. The monomer, the active site and substrate all possess threefold rotational symmetry, to the extent that the active site possesses three potential Ser-Lys catalytic dyads. It is possible that any or all of the three active-site serines may act as nucleophile (albeit only one can do so per catalytic cycle).</text>
</comment>
<sequence>MNALSNTAFECCVTRVPMQHPGDMSGIERLFDQGAMAPETVIAILGKTEGNGCVNDFTRAYAVFALQVMLARRLKSTPEEVGERVAMVMSGGTEGGLSPHYIVFSVKPSAQRLENGQKAMAIGTAFTRSFLPEEVGRMTQVEATAAAVAQAMQQAGIASVDDVHYVQVKCPLLTSERIAEAHARGQAVATEDTYASMGLSRGASALGVGLALGEVDATRLSDAAIGQDLTLWSGRASASAGVELTRNEVIVMGNSEAWAGDSIIAHAVMEDGIDFPAVGRALRAAGLPIDGQLPESAANRLCAVLAKAEPARSGRIRGNRHIMWDDSDINATRHARALVGGVVAAAIGRTDLFISGGAEHQGPDGGGPIAVIARRA</sequence>
<dbReference type="Proteomes" id="UP000317496">
    <property type="component" value="Chromosome"/>
</dbReference>
<evidence type="ECO:0000256" key="3">
    <source>
        <dbReference type="ARBA" id="ARBA00022801"/>
    </source>
</evidence>
<comment type="activity regulation">
    <text evidence="4">Inhibited by barbituric acid.</text>
</comment>
<keyword evidence="6" id="KW-1185">Reference proteome</keyword>
<feature type="active site" description="Nucleophile" evidence="4">
    <location>
        <position position="239"/>
    </location>
</feature>